<reference evidence="2 3" key="1">
    <citation type="submission" date="2019-10" db="EMBL/GenBank/DDBJ databases">
        <title>Genome sequence of Luteimicrobium xylanilyticum HY-24.</title>
        <authorList>
            <person name="Kim D.Y."/>
            <person name="Park H.-Y."/>
        </authorList>
    </citation>
    <scope>NUCLEOTIDE SEQUENCE [LARGE SCALE GENOMIC DNA]</scope>
    <source>
        <strain evidence="2 3">HY-24</strain>
    </source>
</reference>
<protein>
    <submittedName>
        <fullName evidence="2">Uncharacterized protein</fullName>
    </submittedName>
</protein>
<keyword evidence="3" id="KW-1185">Reference proteome</keyword>
<dbReference type="AlphaFoldDB" id="A0A5P9Q8S3"/>
<dbReference type="KEGG" id="lxl:KDY119_01349"/>
<sequence length="141" mass="14818">MKSLFKRGAFVAVTTAACLAVGTVVAVAATSHPLTLSTTGVKFSGSYVFYASGTNDGGLGYPGNICDTSADGNSVFVHAKVEGYGYGSKTYDKKGNSSCQSENMYSYAPGDLYVNYGWVQACQDRGTLVSDLCKASDKLER</sequence>
<proteinExistence type="predicted"/>
<dbReference type="EMBL" id="CP045529">
    <property type="protein sequence ID" value="QFU97843.1"/>
    <property type="molecule type" value="Genomic_DNA"/>
</dbReference>
<accession>A0A5P9Q8S3</accession>
<evidence type="ECO:0000313" key="3">
    <source>
        <dbReference type="Proteomes" id="UP000326702"/>
    </source>
</evidence>
<evidence type="ECO:0000256" key="1">
    <source>
        <dbReference type="SAM" id="SignalP"/>
    </source>
</evidence>
<dbReference type="RefSeq" id="WP_036951612.1">
    <property type="nucleotide sequence ID" value="NZ_BAABIH010000012.1"/>
</dbReference>
<dbReference type="PROSITE" id="PS51257">
    <property type="entry name" value="PROKAR_LIPOPROTEIN"/>
    <property type="match status" value="1"/>
</dbReference>
<organism evidence="2 3">
    <name type="scientific">Luteimicrobium xylanilyticum</name>
    <dbReference type="NCBI Taxonomy" id="1133546"/>
    <lineage>
        <taxon>Bacteria</taxon>
        <taxon>Bacillati</taxon>
        <taxon>Actinomycetota</taxon>
        <taxon>Actinomycetes</taxon>
        <taxon>Micrococcales</taxon>
        <taxon>Luteimicrobium</taxon>
    </lineage>
</organism>
<dbReference type="Proteomes" id="UP000326702">
    <property type="component" value="Chromosome"/>
</dbReference>
<keyword evidence="1" id="KW-0732">Signal</keyword>
<feature type="chain" id="PRO_5024888728" evidence="1">
    <location>
        <begin position="29"/>
        <end position="141"/>
    </location>
</feature>
<gene>
    <name evidence="2" type="ORF">KDY119_01349</name>
</gene>
<evidence type="ECO:0000313" key="2">
    <source>
        <dbReference type="EMBL" id="QFU97843.1"/>
    </source>
</evidence>
<name>A0A5P9Q8S3_9MICO</name>
<feature type="signal peptide" evidence="1">
    <location>
        <begin position="1"/>
        <end position="28"/>
    </location>
</feature>
<dbReference type="OrthoDB" id="4217146at2"/>